<protein>
    <submittedName>
        <fullName evidence="1">Replication protein A 70 kDa DNA-binding subunit D</fullName>
    </submittedName>
</protein>
<evidence type="ECO:0000313" key="1">
    <source>
        <dbReference type="EMBL" id="KAI8017771.1"/>
    </source>
</evidence>
<reference evidence="1 2" key="1">
    <citation type="journal article" date="2022" name="Plant J.">
        <title>Chromosome-level genome of Camellia lanceoleosa provides a valuable resource for understanding genome evolution and self-incompatibility.</title>
        <authorList>
            <person name="Gong W."/>
            <person name="Xiao S."/>
            <person name="Wang L."/>
            <person name="Liao Z."/>
            <person name="Chang Y."/>
            <person name="Mo W."/>
            <person name="Hu G."/>
            <person name="Li W."/>
            <person name="Zhao G."/>
            <person name="Zhu H."/>
            <person name="Hu X."/>
            <person name="Ji K."/>
            <person name="Xiang X."/>
            <person name="Song Q."/>
            <person name="Yuan D."/>
            <person name="Jin S."/>
            <person name="Zhang L."/>
        </authorList>
    </citation>
    <scope>NUCLEOTIDE SEQUENCE [LARGE SCALE GENOMIC DNA]</scope>
    <source>
        <strain evidence="1">SQ_2022a</strain>
    </source>
</reference>
<dbReference type="Proteomes" id="UP001060215">
    <property type="component" value="Chromosome 2"/>
</dbReference>
<sequence length="328" mass="37563">MRNQLLAIKDIDPSTKQWTSNVMVIEKSFPRTGSSGIIFQKLMLIDAKVGPIQMKKNFKDHKDEETPLQEIIVIDDQLKPTTLTLWDEFTKNEGVAFSKLPTPFPIIIAMCISHSNTIKKIPLQRVQRIATTQSPPPTPYKLIQLKNLPTFVRQITRYWVNACATVTNINQKLCYVCCPNCNKSTAVELEDFFLCNFCKQRVQSQPRCKFEIDLIDESGKITATIFGSHAEKLFSITAEELMKNTSDDGQTSLEVLKKLSTTKNHILELSAYQYDFGGLSQCKFNILQCIKNASLCHQTPKTQIQKQSLHQLQRKHIKNYFQLNQVHH</sequence>
<dbReference type="EMBL" id="CM045759">
    <property type="protein sequence ID" value="KAI8017771.1"/>
    <property type="molecule type" value="Genomic_DNA"/>
</dbReference>
<accession>A0ACC0I0M5</accession>
<keyword evidence="2" id="KW-1185">Reference proteome</keyword>
<proteinExistence type="predicted"/>
<gene>
    <name evidence="1" type="ORF">LOK49_LG04G00987</name>
</gene>
<comment type="caution">
    <text evidence="1">The sequence shown here is derived from an EMBL/GenBank/DDBJ whole genome shotgun (WGS) entry which is preliminary data.</text>
</comment>
<organism evidence="1 2">
    <name type="scientific">Camellia lanceoleosa</name>
    <dbReference type="NCBI Taxonomy" id="1840588"/>
    <lineage>
        <taxon>Eukaryota</taxon>
        <taxon>Viridiplantae</taxon>
        <taxon>Streptophyta</taxon>
        <taxon>Embryophyta</taxon>
        <taxon>Tracheophyta</taxon>
        <taxon>Spermatophyta</taxon>
        <taxon>Magnoliopsida</taxon>
        <taxon>eudicotyledons</taxon>
        <taxon>Gunneridae</taxon>
        <taxon>Pentapetalae</taxon>
        <taxon>asterids</taxon>
        <taxon>Ericales</taxon>
        <taxon>Theaceae</taxon>
        <taxon>Camellia</taxon>
    </lineage>
</organism>
<name>A0ACC0I0M5_9ERIC</name>
<keyword evidence="1" id="KW-0238">DNA-binding</keyword>
<evidence type="ECO:0000313" key="2">
    <source>
        <dbReference type="Proteomes" id="UP001060215"/>
    </source>
</evidence>